<dbReference type="SUPFAM" id="SSF46785">
    <property type="entry name" value="Winged helix' DNA-binding domain"/>
    <property type="match status" value="1"/>
</dbReference>
<dbReference type="InterPro" id="IPR019887">
    <property type="entry name" value="Tscrpt_reg_AsnC/Lrp_C"/>
</dbReference>
<sequence>MDHIDVAILRELQRDARVLNKDLAAKVGVAQSTALERVRSLRRRGVVTGVHADVDLAALGRSLQVLVSIRLRGGGVRDKLAFAEQLAAQPEVVRVLHLSGPDDVLAHVAVPGAEHLRAFLADRVSTRPEVLSLRTTLLFAELARKEQVPLGRRAQDPVQEPAQDPAQR</sequence>
<dbReference type="GO" id="GO:0043200">
    <property type="term" value="P:response to amino acid"/>
    <property type="evidence" value="ECO:0007669"/>
    <property type="project" value="TreeGrafter"/>
</dbReference>
<protein>
    <recommendedName>
        <fullName evidence="4">HTH asnC-type domain-containing protein</fullName>
    </recommendedName>
</protein>
<evidence type="ECO:0000313" key="6">
    <source>
        <dbReference type="Proteomes" id="UP000186040"/>
    </source>
</evidence>
<dbReference type="GO" id="GO:0043565">
    <property type="term" value="F:sequence-specific DNA binding"/>
    <property type="evidence" value="ECO:0007669"/>
    <property type="project" value="InterPro"/>
</dbReference>
<dbReference type="GO" id="GO:0005829">
    <property type="term" value="C:cytosol"/>
    <property type="evidence" value="ECO:0007669"/>
    <property type="project" value="TreeGrafter"/>
</dbReference>
<evidence type="ECO:0000259" key="4">
    <source>
        <dbReference type="PROSITE" id="PS50956"/>
    </source>
</evidence>
<evidence type="ECO:0000313" key="5">
    <source>
        <dbReference type="EMBL" id="OLR92707.1"/>
    </source>
</evidence>
<keyword evidence="3" id="KW-0804">Transcription</keyword>
<dbReference type="STRING" id="1193682.BJP25_19840"/>
<dbReference type="InterPro" id="IPR000485">
    <property type="entry name" value="AsnC-type_HTH_dom"/>
</dbReference>
<gene>
    <name evidence="5" type="ORF">BJP25_19840</name>
</gene>
<dbReference type="Pfam" id="PF01037">
    <property type="entry name" value="AsnC_trans_reg"/>
    <property type="match status" value="1"/>
</dbReference>
<reference evidence="5 6" key="1">
    <citation type="submission" date="2016-10" db="EMBL/GenBank/DDBJ databases">
        <title>The Draft Genome Sequence of Actinokineospora bangkokensis 44EHWT reveals the biosynthetic pathway of antifungal compounds Thailandins with unusual extender unit butylmalonyl-CoA.</title>
        <authorList>
            <person name="Greule A."/>
            <person name="Intra B."/>
            <person name="Flemming S."/>
            <person name="Rommel M.G."/>
            <person name="Panbangred W."/>
            <person name="Bechthold A."/>
        </authorList>
    </citation>
    <scope>NUCLEOTIDE SEQUENCE [LARGE SCALE GENOMIC DNA]</scope>
    <source>
        <strain evidence="5 6">44EHW</strain>
    </source>
</reference>
<organism evidence="5 6">
    <name type="scientific">Actinokineospora bangkokensis</name>
    <dbReference type="NCBI Taxonomy" id="1193682"/>
    <lineage>
        <taxon>Bacteria</taxon>
        <taxon>Bacillati</taxon>
        <taxon>Actinomycetota</taxon>
        <taxon>Actinomycetes</taxon>
        <taxon>Pseudonocardiales</taxon>
        <taxon>Pseudonocardiaceae</taxon>
        <taxon>Actinokineospora</taxon>
    </lineage>
</organism>
<feature type="domain" description="HTH asnC-type" evidence="4">
    <location>
        <begin position="1"/>
        <end position="62"/>
    </location>
</feature>
<dbReference type="InterPro" id="IPR019888">
    <property type="entry name" value="Tscrpt_reg_AsnC-like"/>
</dbReference>
<keyword evidence="2" id="KW-0238">DNA-binding</keyword>
<evidence type="ECO:0000256" key="1">
    <source>
        <dbReference type="ARBA" id="ARBA00023015"/>
    </source>
</evidence>
<evidence type="ECO:0000256" key="3">
    <source>
        <dbReference type="ARBA" id="ARBA00023163"/>
    </source>
</evidence>
<dbReference type="PANTHER" id="PTHR30154">
    <property type="entry name" value="LEUCINE-RESPONSIVE REGULATORY PROTEIN"/>
    <property type="match status" value="1"/>
</dbReference>
<dbReference type="AlphaFoldDB" id="A0A1Q9LKX5"/>
<comment type="caution">
    <text evidence="5">The sequence shown here is derived from an EMBL/GenBank/DDBJ whole genome shotgun (WGS) entry which is preliminary data.</text>
</comment>
<dbReference type="InterPro" id="IPR011008">
    <property type="entry name" value="Dimeric_a/b-barrel"/>
</dbReference>
<dbReference type="Gene3D" id="3.30.70.920">
    <property type="match status" value="1"/>
</dbReference>
<dbReference type="Proteomes" id="UP000186040">
    <property type="component" value="Unassembled WGS sequence"/>
</dbReference>
<dbReference type="SMART" id="SM00344">
    <property type="entry name" value="HTH_ASNC"/>
    <property type="match status" value="1"/>
</dbReference>
<keyword evidence="6" id="KW-1185">Reference proteome</keyword>
<dbReference type="Pfam" id="PF13404">
    <property type="entry name" value="HTH_AsnC-type"/>
    <property type="match status" value="1"/>
</dbReference>
<dbReference type="SUPFAM" id="SSF54909">
    <property type="entry name" value="Dimeric alpha+beta barrel"/>
    <property type="match status" value="1"/>
</dbReference>
<proteinExistence type="predicted"/>
<dbReference type="InterPro" id="IPR036388">
    <property type="entry name" value="WH-like_DNA-bd_sf"/>
</dbReference>
<keyword evidence="1" id="KW-0805">Transcription regulation</keyword>
<dbReference type="EMBL" id="MKQR01000016">
    <property type="protein sequence ID" value="OLR92707.1"/>
    <property type="molecule type" value="Genomic_DNA"/>
</dbReference>
<name>A0A1Q9LKX5_9PSEU</name>
<accession>A0A1Q9LKX5</accession>
<dbReference type="Gene3D" id="1.10.10.10">
    <property type="entry name" value="Winged helix-like DNA-binding domain superfamily/Winged helix DNA-binding domain"/>
    <property type="match status" value="1"/>
</dbReference>
<dbReference type="PANTHER" id="PTHR30154:SF54">
    <property type="entry name" value="POSSIBLE TRANSCRIPTIONAL REGULATORY PROTEIN (PROBABLY LRP_ASNC-FAMILY)"/>
    <property type="match status" value="1"/>
</dbReference>
<dbReference type="InterPro" id="IPR036390">
    <property type="entry name" value="WH_DNA-bd_sf"/>
</dbReference>
<evidence type="ECO:0000256" key="2">
    <source>
        <dbReference type="ARBA" id="ARBA00023125"/>
    </source>
</evidence>
<dbReference type="PRINTS" id="PR00033">
    <property type="entry name" value="HTHASNC"/>
</dbReference>
<dbReference type="PROSITE" id="PS50956">
    <property type="entry name" value="HTH_ASNC_2"/>
    <property type="match status" value="1"/>
</dbReference>